<dbReference type="GeneID" id="18817898"/>
<evidence type="ECO:0000313" key="3">
    <source>
        <dbReference type="Proteomes" id="UP000008064"/>
    </source>
</evidence>
<name>F8NK48_SERL9</name>
<keyword evidence="1" id="KW-0472">Membrane</keyword>
<accession>F8NK48</accession>
<feature type="transmembrane region" description="Helical" evidence="1">
    <location>
        <begin position="107"/>
        <end position="126"/>
    </location>
</feature>
<feature type="non-terminal residue" evidence="2">
    <location>
        <position position="153"/>
    </location>
</feature>
<keyword evidence="1" id="KW-0812">Transmembrane</keyword>
<dbReference type="RefSeq" id="XP_007314931.1">
    <property type="nucleotide sequence ID" value="XM_007314869.1"/>
</dbReference>
<proteinExistence type="predicted"/>
<feature type="transmembrane region" description="Helical" evidence="1">
    <location>
        <begin position="132"/>
        <end position="152"/>
    </location>
</feature>
<dbReference type="AlphaFoldDB" id="F8NK48"/>
<evidence type="ECO:0000313" key="2">
    <source>
        <dbReference type="EMBL" id="EGO28732.1"/>
    </source>
</evidence>
<evidence type="ECO:0000256" key="1">
    <source>
        <dbReference type="SAM" id="Phobius"/>
    </source>
</evidence>
<feature type="transmembrane region" description="Helical" evidence="1">
    <location>
        <begin position="80"/>
        <end position="100"/>
    </location>
</feature>
<dbReference type="HOGENOM" id="CLU_1717687_0_0_1"/>
<sequence length="153" mass="17294">MRTTPRRRSTRARFRLRSPLIILPIKFRSLLSTILENNLSNLLPAIQTRYRIRALITSPTSFATHGVRTLLYQFVSNPSYSLLVAIIVSVCFVFIISLFCRFSFLSLYFGVFNAAHGCASASSLYLSLRSKLPLVLIFLSSFSFFLAVLMTVA</sequence>
<gene>
    <name evidence="2" type="ORF">SERLADRAFT_459468</name>
</gene>
<keyword evidence="1" id="KW-1133">Transmembrane helix</keyword>
<reference evidence="3" key="1">
    <citation type="journal article" date="2011" name="Science">
        <title>The plant cell wall-decomposing machinery underlies the functional diversity of forest fungi.</title>
        <authorList>
            <person name="Eastwood D.C."/>
            <person name="Floudas D."/>
            <person name="Binder M."/>
            <person name="Majcherczyk A."/>
            <person name="Schneider P."/>
            <person name="Aerts A."/>
            <person name="Asiegbu F.O."/>
            <person name="Baker S.E."/>
            <person name="Barry K."/>
            <person name="Bendiksby M."/>
            <person name="Blumentritt M."/>
            <person name="Coutinho P.M."/>
            <person name="Cullen D."/>
            <person name="de Vries R.P."/>
            <person name="Gathman A."/>
            <person name="Goodell B."/>
            <person name="Henrissat B."/>
            <person name="Ihrmark K."/>
            <person name="Kauserud H."/>
            <person name="Kohler A."/>
            <person name="LaButti K."/>
            <person name="Lapidus A."/>
            <person name="Lavin J.L."/>
            <person name="Lee Y.-H."/>
            <person name="Lindquist E."/>
            <person name="Lilly W."/>
            <person name="Lucas S."/>
            <person name="Morin E."/>
            <person name="Murat C."/>
            <person name="Oguiza J.A."/>
            <person name="Park J."/>
            <person name="Pisabarro A.G."/>
            <person name="Riley R."/>
            <person name="Rosling A."/>
            <person name="Salamov A."/>
            <person name="Schmidt O."/>
            <person name="Schmutz J."/>
            <person name="Skrede I."/>
            <person name="Stenlid J."/>
            <person name="Wiebenga A."/>
            <person name="Xie X."/>
            <person name="Kuees U."/>
            <person name="Hibbett D.S."/>
            <person name="Hoffmeister D."/>
            <person name="Hoegberg N."/>
            <person name="Martin F."/>
            <person name="Grigoriev I.V."/>
            <person name="Watkinson S.C."/>
        </authorList>
    </citation>
    <scope>NUCLEOTIDE SEQUENCE [LARGE SCALE GENOMIC DNA]</scope>
    <source>
        <strain evidence="3">S7.9</strain>
    </source>
</reference>
<protein>
    <submittedName>
        <fullName evidence="2">Uncharacterized protein</fullName>
    </submittedName>
</protein>
<dbReference type="Proteomes" id="UP000008064">
    <property type="component" value="Unassembled WGS sequence"/>
</dbReference>
<organism evidence="3">
    <name type="scientific">Serpula lacrymans var. lacrymans (strain S7.9)</name>
    <name type="common">Dry rot fungus</name>
    <dbReference type="NCBI Taxonomy" id="578457"/>
    <lineage>
        <taxon>Eukaryota</taxon>
        <taxon>Fungi</taxon>
        <taxon>Dikarya</taxon>
        <taxon>Basidiomycota</taxon>
        <taxon>Agaricomycotina</taxon>
        <taxon>Agaricomycetes</taxon>
        <taxon>Agaricomycetidae</taxon>
        <taxon>Boletales</taxon>
        <taxon>Coniophorineae</taxon>
        <taxon>Serpulaceae</taxon>
        <taxon>Serpula</taxon>
    </lineage>
</organism>
<dbReference type="EMBL" id="GL945430">
    <property type="protein sequence ID" value="EGO28732.1"/>
    <property type="molecule type" value="Genomic_DNA"/>
</dbReference>
<dbReference type="KEGG" id="sla:SERLADRAFT_459468"/>